<dbReference type="AlphaFoldDB" id="A0AA35TJT0"/>
<reference evidence="1" key="1">
    <citation type="submission" date="2023-03" db="EMBL/GenBank/DDBJ databases">
        <authorList>
            <person name="Steffen K."/>
            <person name="Cardenas P."/>
        </authorList>
    </citation>
    <scope>NUCLEOTIDE SEQUENCE</scope>
</reference>
<keyword evidence="2" id="KW-1185">Reference proteome</keyword>
<comment type="caution">
    <text evidence="1">The sequence shown here is derived from an EMBL/GenBank/DDBJ whole genome shotgun (WGS) entry which is preliminary data.</text>
</comment>
<dbReference type="Proteomes" id="UP001174909">
    <property type="component" value="Unassembled WGS sequence"/>
</dbReference>
<organism evidence="1 2">
    <name type="scientific">Geodia barretti</name>
    <name type="common">Barrett's horny sponge</name>
    <dbReference type="NCBI Taxonomy" id="519541"/>
    <lineage>
        <taxon>Eukaryota</taxon>
        <taxon>Metazoa</taxon>
        <taxon>Porifera</taxon>
        <taxon>Demospongiae</taxon>
        <taxon>Heteroscleromorpha</taxon>
        <taxon>Tetractinellida</taxon>
        <taxon>Astrophorina</taxon>
        <taxon>Geodiidae</taxon>
        <taxon>Geodia</taxon>
    </lineage>
</organism>
<sequence>MLTVIESWSCATINVIKNDYITAVGDVGPTVYCSGRKNG</sequence>
<dbReference type="EMBL" id="CASHTH010003768">
    <property type="protein sequence ID" value="CAI8048994.1"/>
    <property type="molecule type" value="Genomic_DNA"/>
</dbReference>
<evidence type="ECO:0000313" key="2">
    <source>
        <dbReference type="Proteomes" id="UP001174909"/>
    </source>
</evidence>
<protein>
    <submittedName>
        <fullName evidence="1">Uncharacterized protein</fullName>
    </submittedName>
</protein>
<name>A0AA35TJT0_GEOBA</name>
<accession>A0AA35TJT0</accession>
<evidence type="ECO:0000313" key="1">
    <source>
        <dbReference type="EMBL" id="CAI8048994.1"/>
    </source>
</evidence>
<gene>
    <name evidence="1" type="ORF">GBAR_LOCUS26985</name>
</gene>
<proteinExistence type="predicted"/>